<dbReference type="InterPro" id="IPR001564">
    <property type="entry name" value="Nucleoside_diP_kinase"/>
</dbReference>
<evidence type="ECO:0000259" key="8">
    <source>
        <dbReference type="SMART" id="SM00562"/>
    </source>
</evidence>
<accession>A0ABN7AUG8</accession>
<keyword evidence="4" id="KW-0460">Magnesium</keyword>
<evidence type="ECO:0000256" key="6">
    <source>
        <dbReference type="PROSITE-ProRule" id="PRU00706"/>
    </source>
</evidence>
<sequence length="281" mass="32350">MPRRFNIKGLDEMICPPKVYFHYEVQQDASTDDDFDWEPVDFHHKGLQNLIGYQPEPFGARKQEEHTLCMIKPSAYENASEIIQSILAEGFTILKRKALLLFPEQAAAFYTRHYGRTWFPKAVLRLSSGPVIVMVLAKENAVEDLKVLCGPERVKNARKEQPFSLRATYGKRGDPSMNAIHASDSVADAKREIFYFFKHANPEPQISAQDKLSFFLESNYTALLDGLTELCRQRPINPALWFYKFLSVNKNAEPPLITYPQEWPPTKEKTFLDPTMPEECQ</sequence>
<dbReference type="Pfam" id="PF05186">
    <property type="entry name" value="Dpy-30"/>
    <property type="match status" value="1"/>
</dbReference>
<keyword evidence="3" id="KW-0479">Metal-binding</keyword>
<dbReference type="SUPFAM" id="SSF54919">
    <property type="entry name" value="Nucleoside diphosphate kinase, NDK"/>
    <property type="match status" value="1"/>
</dbReference>
<evidence type="ECO:0000256" key="2">
    <source>
        <dbReference type="ARBA" id="ARBA00022490"/>
    </source>
</evidence>
<dbReference type="InterPro" id="IPR023005">
    <property type="entry name" value="Nucleoside_diP_kinase_AS"/>
</dbReference>
<evidence type="ECO:0000256" key="4">
    <source>
        <dbReference type="ARBA" id="ARBA00022842"/>
    </source>
</evidence>
<dbReference type="Gene3D" id="3.30.70.141">
    <property type="entry name" value="Nucleoside diphosphate kinase-like domain"/>
    <property type="match status" value="1"/>
</dbReference>
<keyword evidence="5" id="KW-0546">Nucleotide metabolism</keyword>
<keyword evidence="10" id="KW-1185">Reference proteome</keyword>
<dbReference type="EMBL" id="AP028913">
    <property type="protein sequence ID" value="BES94575.1"/>
    <property type="molecule type" value="Genomic_DNA"/>
</dbReference>
<proteinExistence type="inferred from homology"/>
<feature type="domain" description="Nucleoside diphosphate kinase-like" evidence="8">
    <location>
        <begin position="64"/>
        <end position="204"/>
    </location>
</feature>
<name>A0ABN7AUG8_9HEMI</name>
<dbReference type="PROSITE" id="PS51374">
    <property type="entry name" value="NDPK_LIKE"/>
    <property type="match status" value="1"/>
</dbReference>
<evidence type="ECO:0000256" key="7">
    <source>
        <dbReference type="RuleBase" id="RU004011"/>
    </source>
</evidence>
<keyword evidence="2" id="KW-0963">Cytoplasm</keyword>
<dbReference type="InterPro" id="IPR007858">
    <property type="entry name" value="Dpy-30_motif"/>
</dbReference>
<reference evidence="9 10" key="1">
    <citation type="submission" date="2023-09" db="EMBL/GenBank/DDBJ databases">
        <title>Nesidiocoris tenuis whole genome shotgun sequence.</title>
        <authorList>
            <person name="Shibata T."/>
            <person name="Shimoda M."/>
            <person name="Kobayashi T."/>
            <person name="Uehara T."/>
        </authorList>
    </citation>
    <scope>NUCLEOTIDE SEQUENCE [LARGE SCALE GENOMIC DNA]</scope>
    <source>
        <strain evidence="9 10">Japan</strain>
    </source>
</reference>
<dbReference type="PANTHER" id="PTHR46161">
    <property type="entry name" value="NUCLEOSIDE DIPHOSPHATE KINASE"/>
    <property type="match status" value="1"/>
</dbReference>
<evidence type="ECO:0000313" key="10">
    <source>
        <dbReference type="Proteomes" id="UP001307889"/>
    </source>
</evidence>
<evidence type="ECO:0000256" key="5">
    <source>
        <dbReference type="ARBA" id="ARBA00023080"/>
    </source>
</evidence>
<protein>
    <submittedName>
        <fullName evidence="9">NME NM23 family member 5</fullName>
    </submittedName>
</protein>
<dbReference type="InterPro" id="IPR034907">
    <property type="entry name" value="NDK-like_dom"/>
</dbReference>
<dbReference type="Pfam" id="PF00334">
    <property type="entry name" value="NDK"/>
    <property type="match status" value="1"/>
</dbReference>
<dbReference type="SMART" id="SM00562">
    <property type="entry name" value="NDK"/>
    <property type="match status" value="1"/>
</dbReference>
<dbReference type="PRINTS" id="PR01243">
    <property type="entry name" value="NUCDPKINASE"/>
</dbReference>
<evidence type="ECO:0000256" key="3">
    <source>
        <dbReference type="ARBA" id="ARBA00022723"/>
    </source>
</evidence>
<dbReference type="InterPro" id="IPR036850">
    <property type="entry name" value="NDK-like_dom_sf"/>
</dbReference>
<comment type="caution">
    <text evidence="6">Lacks conserved residue(s) required for the propagation of feature annotation.</text>
</comment>
<evidence type="ECO:0000256" key="1">
    <source>
        <dbReference type="ARBA" id="ARBA00008142"/>
    </source>
</evidence>
<gene>
    <name evidence="9" type="ORF">NTJ_07384</name>
</gene>
<dbReference type="PROSITE" id="PS00469">
    <property type="entry name" value="NDPK"/>
    <property type="match status" value="1"/>
</dbReference>
<organism evidence="9 10">
    <name type="scientific">Nesidiocoris tenuis</name>
    <dbReference type="NCBI Taxonomy" id="355587"/>
    <lineage>
        <taxon>Eukaryota</taxon>
        <taxon>Metazoa</taxon>
        <taxon>Ecdysozoa</taxon>
        <taxon>Arthropoda</taxon>
        <taxon>Hexapoda</taxon>
        <taxon>Insecta</taxon>
        <taxon>Pterygota</taxon>
        <taxon>Neoptera</taxon>
        <taxon>Paraneoptera</taxon>
        <taxon>Hemiptera</taxon>
        <taxon>Heteroptera</taxon>
        <taxon>Panheteroptera</taxon>
        <taxon>Cimicomorpha</taxon>
        <taxon>Miridae</taxon>
        <taxon>Dicyphina</taxon>
        <taxon>Nesidiocoris</taxon>
    </lineage>
</organism>
<dbReference type="PANTHER" id="PTHR46161:SF1">
    <property type="entry name" value="NUCLEOSIDE DIPHOSPHATE KINASE HOMOLOG 5"/>
    <property type="match status" value="1"/>
</dbReference>
<dbReference type="CDD" id="cd22970">
    <property type="entry name" value="DD_NDKH5-like"/>
    <property type="match status" value="1"/>
</dbReference>
<evidence type="ECO:0000313" key="9">
    <source>
        <dbReference type="EMBL" id="BES94575.1"/>
    </source>
</evidence>
<comment type="similarity">
    <text evidence="1 6 7">Belongs to the NDK family.</text>
</comment>
<dbReference type="Proteomes" id="UP001307889">
    <property type="component" value="Chromosome 5"/>
</dbReference>